<evidence type="ECO:0000256" key="5">
    <source>
        <dbReference type="ARBA" id="ARBA00022606"/>
    </source>
</evidence>
<evidence type="ECO:0000256" key="2">
    <source>
        <dbReference type="ARBA" id="ARBA00004651"/>
    </source>
</evidence>
<dbReference type="InterPro" id="IPR047132">
    <property type="entry name" value="Olfact_rcpt_6C-like"/>
</dbReference>
<keyword evidence="12" id="KW-0807">Transducer</keyword>
<feature type="transmembrane region" description="Helical" evidence="13">
    <location>
        <begin position="6"/>
        <end position="22"/>
    </location>
</feature>
<dbReference type="FunFam" id="1.10.1220.70:FF:000001">
    <property type="entry name" value="Olfactory receptor"/>
    <property type="match status" value="1"/>
</dbReference>
<gene>
    <name evidence="14" type="ORF">LYPA_23C016676</name>
</gene>
<evidence type="ECO:0000256" key="6">
    <source>
        <dbReference type="ARBA" id="ARBA00022692"/>
    </source>
</evidence>
<proteinExistence type="inferred from homology"/>
<evidence type="ECO:0000256" key="3">
    <source>
        <dbReference type="ARBA" id="ARBA00010663"/>
    </source>
</evidence>
<evidence type="ECO:0000313" key="14">
    <source>
        <dbReference type="EMBL" id="VFV39421.1"/>
    </source>
</evidence>
<keyword evidence="6 13" id="KW-0812">Transmembrane</keyword>
<reference evidence="14 15" key="1">
    <citation type="submission" date="2019-01" db="EMBL/GenBank/DDBJ databases">
        <authorList>
            <person name="Alioto T."/>
            <person name="Alioto T."/>
        </authorList>
    </citation>
    <scope>NUCLEOTIDE SEQUENCE [LARGE SCALE GENOMIC DNA]</scope>
</reference>
<dbReference type="GO" id="GO:0004930">
    <property type="term" value="F:G protein-coupled receptor activity"/>
    <property type="evidence" value="ECO:0007669"/>
    <property type="project" value="UniProtKB-KW"/>
</dbReference>
<evidence type="ECO:0000256" key="11">
    <source>
        <dbReference type="ARBA" id="ARBA00023170"/>
    </source>
</evidence>
<evidence type="ECO:0000256" key="7">
    <source>
        <dbReference type="ARBA" id="ARBA00022725"/>
    </source>
</evidence>
<accession>A0A485NZ46</accession>
<evidence type="ECO:0000256" key="9">
    <source>
        <dbReference type="ARBA" id="ARBA00023040"/>
    </source>
</evidence>
<protein>
    <submittedName>
        <fullName evidence="14">Olfactory receptor 772-like</fullName>
    </submittedName>
</protein>
<dbReference type="GO" id="GO:0005886">
    <property type="term" value="C:plasma membrane"/>
    <property type="evidence" value="ECO:0007669"/>
    <property type="project" value="UniProtKB-SubCell"/>
</dbReference>
<dbReference type="GO" id="GO:0004984">
    <property type="term" value="F:olfactory receptor activity"/>
    <property type="evidence" value="ECO:0007669"/>
    <property type="project" value="TreeGrafter"/>
</dbReference>
<evidence type="ECO:0000256" key="10">
    <source>
        <dbReference type="ARBA" id="ARBA00023136"/>
    </source>
</evidence>
<dbReference type="Proteomes" id="UP000386466">
    <property type="component" value="Unassembled WGS sequence"/>
</dbReference>
<dbReference type="AlphaFoldDB" id="A0A485NZ46"/>
<dbReference type="Gene3D" id="1.10.1220.70">
    <property type="match status" value="1"/>
</dbReference>
<comment type="function">
    <text evidence="1">Putative odorant or sperm cell receptor.</text>
</comment>
<keyword evidence="7" id="KW-0552">Olfaction</keyword>
<evidence type="ECO:0000256" key="8">
    <source>
        <dbReference type="ARBA" id="ARBA00022989"/>
    </source>
</evidence>
<keyword evidence="15" id="KW-1185">Reference proteome</keyword>
<evidence type="ECO:0000256" key="4">
    <source>
        <dbReference type="ARBA" id="ARBA00022475"/>
    </source>
</evidence>
<evidence type="ECO:0000256" key="1">
    <source>
        <dbReference type="ARBA" id="ARBA00003929"/>
    </source>
</evidence>
<comment type="subcellular location">
    <subcellularLocation>
        <location evidence="2">Cell membrane</location>
        <topology evidence="2">Multi-pass membrane protein</topology>
    </subcellularLocation>
</comment>
<evidence type="ECO:0000256" key="13">
    <source>
        <dbReference type="SAM" id="Phobius"/>
    </source>
</evidence>
<keyword evidence="10 13" id="KW-0472">Membrane</keyword>
<keyword evidence="8 13" id="KW-1133">Transmembrane helix</keyword>
<keyword evidence="4" id="KW-1003">Cell membrane</keyword>
<dbReference type="PANTHER" id="PTHR26454">
    <property type="entry name" value="OLFACTORY RECEPTOR"/>
    <property type="match status" value="1"/>
</dbReference>
<name>A0A485NZ46_LYNPA</name>
<keyword evidence="5" id="KW-0716">Sensory transduction</keyword>
<dbReference type="SUPFAM" id="SSF81321">
    <property type="entry name" value="Family A G protein-coupled receptor-like"/>
    <property type="match status" value="1"/>
</dbReference>
<comment type="similarity">
    <text evidence="3">Belongs to the G-protein coupled receptor 1 family.</text>
</comment>
<evidence type="ECO:0000313" key="15">
    <source>
        <dbReference type="Proteomes" id="UP000386466"/>
    </source>
</evidence>
<keyword evidence="11 14" id="KW-0675">Receptor</keyword>
<keyword evidence="9" id="KW-0297">G-protein coupled receptor</keyword>
<dbReference type="EMBL" id="CAAGRJ010027400">
    <property type="protein sequence ID" value="VFV39421.1"/>
    <property type="molecule type" value="Genomic_DNA"/>
</dbReference>
<sequence length="76" mass="8645">MNTQKYWILVSITYGSCILIDIKPSVKESVAINKGVTVFATSIAPVLNPFIYTLRNRQIKQAFNNPVKRTVIFSRK</sequence>
<organism evidence="14 15">
    <name type="scientific">Lynx pardinus</name>
    <name type="common">Iberian lynx</name>
    <name type="synonym">Felis pardina</name>
    <dbReference type="NCBI Taxonomy" id="191816"/>
    <lineage>
        <taxon>Eukaryota</taxon>
        <taxon>Metazoa</taxon>
        <taxon>Chordata</taxon>
        <taxon>Craniata</taxon>
        <taxon>Vertebrata</taxon>
        <taxon>Euteleostomi</taxon>
        <taxon>Mammalia</taxon>
        <taxon>Eutheria</taxon>
        <taxon>Laurasiatheria</taxon>
        <taxon>Carnivora</taxon>
        <taxon>Feliformia</taxon>
        <taxon>Felidae</taxon>
        <taxon>Felinae</taxon>
        <taxon>Lynx</taxon>
    </lineage>
</organism>
<evidence type="ECO:0000256" key="12">
    <source>
        <dbReference type="ARBA" id="ARBA00023224"/>
    </source>
</evidence>
<dbReference type="PANTHER" id="PTHR26454:SF77">
    <property type="entry name" value="OLFACTORY RECEPTOR"/>
    <property type="match status" value="1"/>
</dbReference>